<dbReference type="SMART" id="SM00268">
    <property type="entry name" value="ACTIN"/>
    <property type="match status" value="1"/>
</dbReference>
<dbReference type="Gene3D" id="3.30.420.40">
    <property type="match status" value="2"/>
</dbReference>
<dbReference type="Pfam" id="PF00022">
    <property type="entry name" value="Actin"/>
    <property type="match status" value="2"/>
</dbReference>
<protein>
    <submittedName>
        <fullName evidence="2">Uncharacterized protein</fullName>
    </submittedName>
</protein>
<accession>A0AAW1QFH3</accession>
<keyword evidence="3" id="KW-1185">Reference proteome</keyword>
<dbReference type="PANTHER" id="PTHR11937">
    <property type="entry name" value="ACTIN"/>
    <property type="match status" value="1"/>
</dbReference>
<dbReference type="EMBL" id="JALJOR010000003">
    <property type="protein sequence ID" value="KAK9820164.1"/>
    <property type="molecule type" value="Genomic_DNA"/>
</dbReference>
<dbReference type="PRINTS" id="PR00190">
    <property type="entry name" value="ACTIN"/>
</dbReference>
<proteinExistence type="inferred from homology"/>
<evidence type="ECO:0000313" key="3">
    <source>
        <dbReference type="Proteomes" id="UP001489004"/>
    </source>
</evidence>
<gene>
    <name evidence="2" type="ORF">WJX72_006966</name>
</gene>
<evidence type="ECO:0000313" key="2">
    <source>
        <dbReference type="EMBL" id="KAK9820164.1"/>
    </source>
</evidence>
<dbReference type="AlphaFoldDB" id="A0AAW1QFH3"/>
<dbReference type="InterPro" id="IPR043129">
    <property type="entry name" value="ATPase_NBD"/>
</dbReference>
<comment type="similarity">
    <text evidence="1">Belongs to the actin family.</text>
</comment>
<dbReference type="Proteomes" id="UP001489004">
    <property type="component" value="Unassembled WGS sequence"/>
</dbReference>
<organism evidence="2 3">
    <name type="scientific">[Myrmecia] bisecta</name>
    <dbReference type="NCBI Taxonomy" id="41462"/>
    <lineage>
        <taxon>Eukaryota</taxon>
        <taxon>Viridiplantae</taxon>
        <taxon>Chlorophyta</taxon>
        <taxon>core chlorophytes</taxon>
        <taxon>Trebouxiophyceae</taxon>
        <taxon>Trebouxiales</taxon>
        <taxon>Trebouxiaceae</taxon>
        <taxon>Myrmecia</taxon>
    </lineage>
</organism>
<dbReference type="InterPro" id="IPR004000">
    <property type="entry name" value="Actin"/>
</dbReference>
<comment type="caution">
    <text evidence="2">The sequence shown here is derived from an EMBL/GenBank/DDBJ whole genome shotgun (WGS) entry which is preliminary data.</text>
</comment>
<sequence>MADNVVVLDFGTATIKAGMAYNFPSEEEPRVVTPAAVKVMEESAAGAVSAAASNEELATLPGHIVTTGVRGTISNWDGFESILHHILYNQFGWEVGDEGSLLIAEPLYTSKADRERLTQLMFEEFNVSGLFLCDQAVLSLYAIGKLTGCVIDFGHGKTDIASVSEGQLHVAGARRLEFGGIDLTQHLADLLKQRGITVDDPASLQWLKEQCIRVAENAALAAETPAEPKTYTLPNGQAVTITNEGTLLGEAMLRPPIKDMDCPSVPDAIFMACTSHVDPGLRKACLETMLVCGGGSGVPGLLPRLHKEMTALCPPSLQPQFCTCPGYMPEHTFKYSVWMGGAILSKVIFQQNQHITKYEYDEMGPTVVHKKCA</sequence>
<dbReference type="SUPFAM" id="SSF53067">
    <property type="entry name" value="Actin-like ATPase domain"/>
    <property type="match status" value="2"/>
</dbReference>
<evidence type="ECO:0000256" key="1">
    <source>
        <dbReference type="RuleBase" id="RU000487"/>
    </source>
</evidence>
<dbReference type="Gene3D" id="3.90.640.10">
    <property type="entry name" value="Actin, Chain A, domain 4"/>
    <property type="match status" value="1"/>
</dbReference>
<name>A0AAW1QFH3_9CHLO</name>
<reference evidence="2 3" key="1">
    <citation type="journal article" date="2024" name="Nat. Commun.">
        <title>Phylogenomics reveals the evolutionary origins of lichenization in chlorophyte algae.</title>
        <authorList>
            <person name="Puginier C."/>
            <person name="Libourel C."/>
            <person name="Otte J."/>
            <person name="Skaloud P."/>
            <person name="Haon M."/>
            <person name="Grisel S."/>
            <person name="Petersen M."/>
            <person name="Berrin J.G."/>
            <person name="Delaux P.M."/>
            <person name="Dal Grande F."/>
            <person name="Keller J."/>
        </authorList>
    </citation>
    <scope>NUCLEOTIDE SEQUENCE [LARGE SCALE GENOMIC DNA]</scope>
    <source>
        <strain evidence="2 3">SAG 2043</strain>
    </source>
</reference>